<name>A0ABX3JLE5_9PSEU</name>
<dbReference type="SUPFAM" id="SSF51735">
    <property type="entry name" value="NAD(P)-binding Rossmann-fold domains"/>
    <property type="match status" value="1"/>
</dbReference>
<dbReference type="InterPro" id="IPR052515">
    <property type="entry name" value="Gfo/Idh/MocA_Oxidoreductase"/>
</dbReference>
<proteinExistence type="predicted"/>
<organism evidence="3 4">
    <name type="scientific">Amycolatopsis azurea DSM 43854</name>
    <dbReference type="NCBI Taxonomy" id="1238180"/>
    <lineage>
        <taxon>Bacteria</taxon>
        <taxon>Bacillati</taxon>
        <taxon>Actinomycetota</taxon>
        <taxon>Actinomycetes</taxon>
        <taxon>Pseudonocardiales</taxon>
        <taxon>Pseudonocardiaceae</taxon>
        <taxon>Amycolatopsis</taxon>
    </lineage>
</organism>
<dbReference type="PANTHER" id="PTHR43249">
    <property type="entry name" value="UDP-N-ACETYL-2-AMINO-2-DEOXY-D-GLUCURONATE OXIDASE"/>
    <property type="match status" value="1"/>
</dbReference>
<dbReference type="Gene3D" id="3.30.360.10">
    <property type="entry name" value="Dihydrodipicolinate Reductase, domain 2"/>
    <property type="match status" value="1"/>
</dbReference>
<dbReference type="Proteomes" id="UP000188551">
    <property type="component" value="Unassembled WGS sequence"/>
</dbReference>
<feature type="domain" description="Gfo/Idh/MocA-like oxidoreductase N-terminal" evidence="1">
    <location>
        <begin position="18"/>
        <end position="127"/>
    </location>
</feature>
<dbReference type="InterPro" id="IPR000683">
    <property type="entry name" value="Gfo/Idh/MocA-like_OxRdtase_N"/>
</dbReference>
<dbReference type="EMBL" id="MUXN01000003">
    <property type="protein sequence ID" value="OOC07684.1"/>
    <property type="molecule type" value="Genomic_DNA"/>
</dbReference>
<evidence type="ECO:0000259" key="2">
    <source>
        <dbReference type="Pfam" id="PF22725"/>
    </source>
</evidence>
<evidence type="ECO:0000313" key="3">
    <source>
        <dbReference type="EMBL" id="OOC07684.1"/>
    </source>
</evidence>
<dbReference type="Gene3D" id="3.40.50.720">
    <property type="entry name" value="NAD(P)-binding Rossmann-like Domain"/>
    <property type="match status" value="1"/>
</dbReference>
<dbReference type="PANTHER" id="PTHR43249:SF1">
    <property type="entry name" value="D-GLUCOSIDE 3-DEHYDROGENASE"/>
    <property type="match status" value="1"/>
</dbReference>
<dbReference type="Pfam" id="PF01408">
    <property type="entry name" value="GFO_IDH_MocA"/>
    <property type="match status" value="1"/>
</dbReference>
<dbReference type="Pfam" id="PF22725">
    <property type="entry name" value="GFO_IDH_MocA_C3"/>
    <property type="match status" value="1"/>
</dbReference>
<dbReference type="InterPro" id="IPR055170">
    <property type="entry name" value="GFO_IDH_MocA-like_dom"/>
</dbReference>
<evidence type="ECO:0000313" key="4">
    <source>
        <dbReference type="Proteomes" id="UP000188551"/>
    </source>
</evidence>
<keyword evidence="4" id="KW-1185">Reference proteome</keyword>
<gene>
    <name evidence="3" type="ORF">B0293_05950</name>
</gene>
<evidence type="ECO:0000259" key="1">
    <source>
        <dbReference type="Pfam" id="PF01408"/>
    </source>
</evidence>
<comment type="caution">
    <text evidence="3">The sequence shown here is derived from an EMBL/GenBank/DDBJ whole genome shotgun (WGS) entry which is preliminary data.</text>
</comment>
<dbReference type="SUPFAM" id="SSF55347">
    <property type="entry name" value="Glyceraldehyde-3-phosphate dehydrogenase-like, C-terminal domain"/>
    <property type="match status" value="1"/>
</dbReference>
<accession>A0ABX3JLE5</accession>
<feature type="domain" description="GFO/IDH/MocA-like oxidoreductase" evidence="2">
    <location>
        <begin position="147"/>
        <end position="265"/>
    </location>
</feature>
<reference evidence="3 4" key="1">
    <citation type="submission" date="2017-02" db="EMBL/GenBank/DDBJ databases">
        <title>Amycolatopsis azurea DSM 43854 draft genome.</title>
        <authorList>
            <person name="Mayilraj S."/>
        </authorList>
    </citation>
    <scope>NUCLEOTIDE SEQUENCE [LARGE SCALE GENOMIC DNA]</scope>
    <source>
        <strain evidence="3 4">DSM 43854</strain>
    </source>
</reference>
<protein>
    <submittedName>
        <fullName evidence="3">Oxidoreductase</fullName>
    </submittedName>
</protein>
<dbReference type="InterPro" id="IPR036291">
    <property type="entry name" value="NAD(P)-bd_dom_sf"/>
</dbReference>
<sequence length="364" mass="39222">MSASYGRWRSRVTTGNPLRAAIIGTGGIAKSHLAAYEAHPSEVTVVAAADVDETRVAGFSTGDIKPYTDIQRLLDEEKPDIVSLCTPPALHVEQTLPALAAGAWVWCEKPPCRSLSEYDEITAAESEGGPYAAFVFQHRFGSAAGHFRELLAAGELGRPLVAHCQTTWFRDAEYYAVPWRGDWANEGGGPAMGHGIHQIDLLLHLLGDWAEIRAMTATLVHDVRTDDVSTALARFESGALATVVNSVLSPGEVSRIRIDCSDATVELTHLYGYENDDWTYTPAPHVTGEWPAPATNLASSHTAQLTHVLAAIRAGERPPCSGAEGRRALEFIAALYKSAFTGRPVHAGEITSEDPFYTAMNGES</sequence>